<dbReference type="SMART" id="SM00448">
    <property type="entry name" value="REC"/>
    <property type="match status" value="1"/>
</dbReference>
<dbReference type="Pfam" id="PF00563">
    <property type="entry name" value="EAL"/>
    <property type="match status" value="1"/>
</dbReference>
<dbReference type="EMBL" id="PQVH01000006">
    <property type="protein sequence ID" value="TFW72367.1"/>
    <property type="molecule type" value="Genomic_DNA"/>
</dbReference>
<dbReference type="OrthoDB" id="9813903at2"/>
<keyword evidence="1" id="KW-0597">Phosphoprotein</keyword>
<dbReference type="InterPro" id="IPR050706">
    <property type="entry name" value="Cyclic-di-GMP_PDE-like"/>
</dbReference>
<dbReference type="PANTHER" id="PTHR33121">
    <property type="entry name" value="CYCLIC DI-GMP PHOSPHODIESTERASE PDEF"/>
    <property type="match status" value="1"/>
</dbReference>
<evidence type="ECO:0000313" key="5">
    <source>
        <dbReference type="Proteomes" id="UP000297706"/>
    </source>
</evidence>
<evidence type="ECO:0000259" key="2">
    <source>
        <dbReference type="PROSITE" id="PS50110"/>
    </source>
</evidence>
<dbReference type="AlphaFoldDB" id="A0A4Y9VUM3"/>
<dbReference type="InterPro" id="IPR035919">
    <property type="entry name" value="EAL_sf"/>
</dbReference>
<feature type="modified residue" description="4-aspartylphosphate" evidence="1">
    <location>
        <position position="60"/>
    </location>
</feature>
<dbReference type="InterPro" id="IPR001633">
    <property type="entry name" value="EAL_dom"/>
</dbReference>
<dbReference type="Gene3D" id="3.40.50.2300">
    <property type="match status" value="1"/>
</dbReference>
<dbReference type="GO" id="GO:0071111">
    <property type="term" value="F:cyclic-guanylate-specific phosphodiesterase activity"/>
    <property type="evidence" value="ECO:0007669"/>
    <property type="project" value="InterPro"/>
</dbReference>
<organism evidence="4 5">
    <name type="scientific">Methylotenera oryzisoli</name>
    <dbReference type="NCBI Taxonomy" id="2080758"/>
    <lineage>
        <taxon>Bacteria</taxon>
        <taxon>Pseudomonadati</taxon>
        <taxon>Pseudomonadota</taxon>
        <taxon>Betaproteobacteria</taxon>
        <taxon>Nitrosomonadales</taxon>
        <taxon>Methylophilaceae</taxon>
        <taxon>Methylotenera</taxon>
    </lineage>
</organism>
<dbReference type="CDD" id="cd01948">
    <property type="entry name" value="EAL"/>
    <property type="match status" value="1"/>
</dbReference>
<dbReference type="PROSITE" id="PS50110">
    <property type="entry name" value="RESPONSE_REGULATORY"/>
    <property type="match status" value="1"/>
</dbReference>
<evidence type="ECO:0000259" key="3">
    <source>
        <dbReference type="PROSITE" id="PS50883"/>
    </source>
</evidence>
<dbReference type="Pfam" id="PF00072">
    <property type="entry name" value="Response_reg"/>
    <property type="match status" value="1"/>
</dbReference>
<name>A0A4Y9VUM3_9PROT</name>
<protein>
    <submittedName>
        <fullName evidence="4">Diguanylate phosphodiesterase</fullName>
    </submittedName>
</protein>
<gene>
    <name evidence="4" type="ORF">C3Y98_04025</name>
</gene>
<dbReference type="SUPFAM" id="SSF141868">
    <property type="entry name" value="EAL domain-like"/>
    <property type="match status" value="1"/>
</dbReference>
<dbReference type="SUPFAM" id="SSF52172">
    <property type="entry name" value="CheY-like"/>
    <property type="match status" value="1"/>
</dbReference>
<evidence type="ECO:0000256" key="1">
    <source>
        <dbReference type="PROSITE-ProRule" id="PRU00169"/>
    </source>
</evidence>
<dbReference type="Gene3D" id="3.20.20.450">
    <property type="entry name" value="EAL domain"/>
    <property type="match status" value="1"/>
</dbReference>
<reference evidence="4 5" key="1">
    <citation type="submission" date="2018-02" db="EMBL/GenBank/DDBJ databases">
        <title>A novel lanthanide dependent methylotroph, Methylotenera sp. La3113.</title>
        <authorList>
            <person name="Lv H."/>
            <person name="Tani A."/>
        </authorList>
    </citation>
    <scope>NUCLEOTIDE SEQUENCE [LARGE SCALE GENOMIC DNA]</scope>
    <source>
        <strain evidence="4 5">La3113</strain>
    </source>
</reference>
<dbReference type="PANTHER" id="PTHR33121:SF79">
    <property type="entry name" value="CYCLIC DI-GMP PHOSPHODIESTERASE PDED-RELATED"/>
    <property type="match status" value="1"/>
</dbReference>
<dbReference type="Proteomes" id="UP000297706">
    <property type="component" value="Unassembled WGS sequence"/>
</dbReference>
<dbReference type="InterPro" id="IPR001789">
    <property type="entry name" value="Sig_transdc_resp-reg_receiver"/>
</dbReference>
<sequence length="396" mass="44191">MQTKELNILVVEDDDFQRQMVINMLRSLGVGSIHDAENGQLAIEMVRGNTEKLVDIIICDLNMPEMDGLEFLRHLSQERHNVSIILMSALGGRLLGSAARMAKMYGIKLLGAIEKPVALVQLKSMLLKYERSENKWLDAASIADGFMLKDILQGIEADEFEPFFQPKIDLATDQLVGAEVLARWNHPRLGVVGPHGFIPQLEQTNNIEGLTFMMLEKASLALRDFHDKGHTFSLSVNISLASLDDTAFADKITRIVREVGLEPNHIILEITETAAMSYAAHALENLTRLCMKGFTLSIDDYGTGYSTMQQLTRIAFSELKIDQSFVTDLSDSEAMRIVVESSIEMAHKLQVKSVAEGVETQKDWNTLKRLGCDTAQGFFIAKPMNLASFVDFVHNN</sequence>
<dbReference type="InterPro" id="IPR011006">
    <property type="entry name" value="CheY-like_superfamily"/>
</dbReference>
<keyword evidence="5" id="KW-1185">Reference proteome</keyword>
<dbReference type="GO" id="GO:0000160">
    <property type="term" value="P:phosphorelay signal transduction system"/>
    <property type="evidence" value="ECO:0007669"/>
    <property type="project" value="InterPro"/>
</dbReference>
<evidence type="ECO:0000313" key="4">
    <source>
        <dbReference type="EMBL" id="TFW72367.1"/>
    </source>
</evidence>
<feature type="domain" description="Response regulatory" evidence="2">
    <location>
        <begin position="7"/>
        <end position="130"/>
    </location>
</feature>
<dbReference type="RefSeq" id="WP_135276823.1">
    <property type="nucleotide sequence ID" value="NZ_PQVH01000006.1"/>
</dbReference>
<accession>A0A4Y9VUM3</accession>
<dbReference type="SMART" id="SM00052">
    <property type="entry name" value="EAL"/>
    <property type="match status" value="1"/>
</dbReference>
<proteinExistence type="predicted"/>
<dbReference type="PROSITE" id="PS50883">
    <property type="entry name" value="EAL"/>
    <property type="match status" value="1"/>
</dbReference>
<comment type="caution">
    <text evidence="4">The sequence shown here is derived from an EMBL/GenBank/DDBJ whole genome shotgun (WGS) entry which is preliminary data.</text>
</comment>
<feature type="domain" description="EAL" evidence="3">
    <location>
        <begin position="144"/>
        <end position="396"/>
    </location>
</feature>